<organism evidence="2 3">
    <name type="scientific">Rubroshorea leprosula</name>
    <dbReference type="NCBI Taxonomy" id="152421"/>
    <lineage>
        <taxon>Eukaryota</taxon>
        <taxon>Viridiplantae</taxon>
        <taxon>Streptophyta</taxon>
        <taxon>Embryophyta</taxon>
        <taxon>Tracheophyta</taxon>
        <taxon>Spermatophyta</taxon>
        <taxon>Magnoliopsida</taxon>
        <taxon>eudicotyledons</taxon>
        <taxon>Gunneridae</taxon>
        <taxon>Pentapetalae</taxon>
        <taxon>rosids</taxon>
        <taxon>malvids</taxon>
        <taxon>Malvales</taxon>
        <taxon>Dipterocarpaceae</taxon>
        <taxon>Rubroshorea</taxon>
    </lineage>
</organism>
<accession>A0AAV5HVL0</accession>
<evidence type="ECO:0000256" key="1">
    <source>
        <dbReference type="SAM" id="Phobius"/>
    </source>
</evidence>
<dbReference type="Proteomes" id="UP001054252">
    <property type="component" value="Unassembled WGS sequence"/>
</dbReference>
<name>A0AAV5HVL0_9ROSI</name>
<keyword evidence="1" id="KW-0472">Membrane</keyword>
<reference evidence="2 3" key="1">
    <citation type="journal article" date="2021" name="Commun. Biol.">
        <title>The genome of Shorea leprosula (Dipterocarpaceae) highlights the ecological relevance of drought in aseasonal tropical rainforests.</title>
        <authorList>
            <person name="Ng K.K.S."/>
            <person name="Kobayashi M.J."/>
            <person name="Fawcett J.A."/>
            <person name="Hatakeyama M."/>
            <person name="Paape T."/>
            <person name="Ng C.H."/>
            <person name="Ang C.C."/>
            <person name="Tnah L.H."/>
            <person name="Lee C.T."/>
            <person name="Nishiyama T."/>
            <person name="Sese J."/>
            <person name="O'Brien M.J."/>
            <person name="Copetti D."/>
            <person name="Mohd Noor M.I."/>
            <person name="Ong R.C."/>
            <person name="Putra M."/>
            <person name="Sireger I.Z."/>
            <person name="Indrioko S."/>
            <person name="Kosugi Y."/>
            <person name="Izuno A."/>
            <person name="Isagi Y."/>
            <person name="Lee S.L."/>
            <person name="Shimizu K.K."/>
        </authorList>
    </citation>
    <scope>NUCLEOTIDE SEQUENCE [LARGE SCALE GENOMIC DNA]</scope>
    <source>
        <strain evidence="2">214</strain>
    </source>
</reference>
<keyword evidence="3" id="KW-1185">Reference proteome</keyword>
<proteinExistence type="predicted"/>
<sequence>MFLPIIDSMKSFLRACVNHVSLLAFLITFPYSFLPSLF</sequence>
<keyword evidence="1" id="KW-1133">Transmembrane helix</keyword>
<dbReference type="AlphaFoldDB" id="A0AAV5HVL0"/>
<gene>
    <name evidence="2" type="ORF">SLEP1_g4211</name>
</gene>
<comment type="caution">
    <text evidence="2">The sequence shown here is derived from an EMBL/GenBank/DDBJ whole genome shotgun (WGS) entry which is preliminary data.</text>
</comment>
<evidence type="ECO:0000313" key="2">
    <source>
        <dbReference type="EMBL" id="GKU90181.1"/>
    </source>
</evidence>
<evidence type="ECO:0000313" key="3">
    <source>
        <dbReference type="Proteomes" id="UP001054252"/>
    </source>
</evidence>
<protein>
    <submittedName>
        <fullName evidence="2">Uncharacterized protein</fullName>
    </submittedName>
</protein>
<feature type="transmembrane region" description="Helical" evidence="1">
    <location>
        <begin position="12"/>
        <end position="33"/>
    </location>
</feature>
<dbReference type="EMBL" id="BPVZ01000004">
    <property type="protein sequence ID" value="GKU90181.1"/>
    <property type="molecule type" value="Genomic_DNA"/>
</dbReference>
<keyword evidence="1" id="KW-0812">Transmembrane</keyword>